<keyword evidence="3" id="KW-1185">Reference proteome</keyword>
<dbReference type="PRINTS" id="PR01950">
    <property type="entry name" value="LANCSUPER"/>
</dbReference>
<accession>A0A448YWE7</accession>
<organism evidence="2 3">
    <name type="scientific">Pseudo-nitzschia multistriata</name>
    <dbReference type="NCBI Taxonomy" id="183589"/>
    <lineage>
        <taxon>Eukaryota</taxon>
        <taxon>Sar</taxon>
        <taxon>Stramenopiles</taxon>
        <taxon>Ochrophyta</taxon>
        <taxon>Bacillariophyta</taxon>
        <taxon>Bacillariophyceae</taxon>
        <taxon>Bacillariophycidae</taxon>
        <taxon>Bacillariales</taxon>
        <taxon>Bacillariaceae</taxon>
        <taxon>Pseudo-nitzschia</taxon>
    </lineage>
</organism>
<dbReference type="PANTHER" id="PTHR12736:SF7">
    <property type="entry name" value="LANC-LIKE PROTEIN 3"/>
    <property type="match status" value="1"/>
</dbReference>
<feature type="compositionally biased region" description="Polar residues" evidence="1">
    <location>
        <begin position="1"/>
        <end position="12"/>
    </location>
</feature>
<dbReference type="SUPFAM" id="SSF158745">
    <property type="entry name" value="LanC-like"/>
    <property type="match status" value="1"/>
</dbReference>
<dbReference type="InterPro" id="IPR007822">
    <property type="entry name" value="LANC-like"/>
</dbReference>
<evidence type="ECO:0000256" key="1">
    <source>
        <dbReference type="SAM" id="MobiDB-lite"/>
    </source>
</evidence>
<proteinExistence type="predicted"/>
<dbReference type="EMBL" id="CAACVS010000019">
    <property type="protein sequence ID" value="VEU34147.1"/>
    <property type="molecule type" value="Genomic_DNA"/>
</dbReference>
<feature type="region of interest" description="Disordered" evidence="1">
    <location>
        <begin position="1"/>
        <end position="46"/>
    </location>
</feature>
<dbReference type="GO" id="GO:0005886">
    <property type="term" value="C:plasma membrane"/>
    <property type="evidence" value="ECO:0007669"/>
    <property type="project" value="TreeGrafter"/>
</dbReference>
<dbReference type="Gene3D" id="1.50.10.10">
    <property type="match status" value="1"/>
</dbReference>
<evidence type="ECO:0000313" key="3">
    <source>
        <dbReference type="Proteomes" id="UP000291116"/>
    </source>
</evidence>
<dbReference type="GO" id="GO:0005975">
    <property type="term" value="P:carbohydrate metabolic process"/>
    <property type="evidence" value="ECO:0007669"/>
    <property type="project" value="InterPro"/>
</dbReference>
<evidence type="ECO:0000313" key="2">
    <source>
        <dbReference type="EMBL" id="VEU34147.1"/>
    </source>
</evidence>
<sequence>MELLNANQSSISPEKDLRRSRNHNSNGTISNHDSKDPNLYKPKRRQRPSIMDRILKACLTIESGKGSIWRGGLGNAVYLRIKLCNRIGTYGPSASRDNLQDALELLHPAIQLQKEAEETPSPHFSLLSNNFVGSHCLLVSVLMRLGKMEEASTAARCVTDKLEDLYEQTTGNAKNNTDCSILFGLAGGLQALWFLRRELGDDSFGSDLALTMSYSILLEGLQDNDNYGMPLLWDWNLWPYLGAGTGAVGVLYALLGHTDDEWANLGDCLPNAREIVRESIDGLACHLYETTGNLKDSVGGFEESDRSVGWTHGGAGYCLLLLKAFGVYGDEKYVHWAVEFADEVLWPNRTRCEGPGLARGAPGIAYVFLAMARVDFHRSGLWKQRARDVAATVLAETRSVLVHPQNNNYSLFDGIGGLASLLIDLEDLETTKTTTPWCYFPFFESCQANLCRKFEYLTKREDHPRLFSFRIERKNSTCDDNREAKRAFLQSKPPARKTSPAATLSTTETATTALTTSVSTNPSRNPHRSGNASNDAFQLSTPRSIHASDRAALDVSHLTMDDTSNIPIVVEAAPPRPFMAASPPGPSIPEEEDSLIRTTRKVSVDTPPARRTANAKPPPCWNDCAYDEAFMTDSVERKQRAEKSWIQHFGTREQKLQYKHCSGSTYNATCSGSRSRRNFRHMVGGFSSLPESGPPNKETTACEL</sequence>
<dbReference type="Pfam" id="PF05147">
    <property type="entry name" value="LANC_like"/>
    <property type="match status" value="1"/>
</dbReference>
<dbReference type="GO" id="GO:0031179">
    <property type="term" value="P:peptide modification"/>
    <property type="evidence" value="ECO:0007669"/>
    <property type="project" value="InterPro"/>
</dbReference>
<feature type="region of interest" description="Disordered" evidence="1">
    <location>
        <begin position="489"/>
        <end position="538"/>
    </location>
</feature>
<protein>
    <submittedName>
        <fullName evidence="2">Uncharacterized protein</fullName>
    </submittedName>
</protein>
<gene>
    <name evidence="2" type="ORF">PSNMU_V1.4_AUG-EV-PASAV3_0008420</name>
</gene>
<feature type="compositionally biased region" description="Polar residues" evidence="1">
    <location>
        <begin position="521"/>
        <end position="538"/>
    </location>
</feature>
<dbReference type="AlphaFoldDB" id="A0A448YWE7"/>
<dbReference type="Proteomes" id="UP000291116">
    <property type="component" value="Unassembled WGS sequence"/>
</dbReference>
<reference evidence="2 3" key="1">
    <citation type="submission" date="2019-01" db="EMBL/GenBank/DDBJ databases">
        <authorList>
            <person name="Ferrante I. M."/>
        </authorList>
    </citation>
    <scope>NUCLEOTIDE SEQUENCE [LARGE SCALE GENOMIC DNA]</scope>
    <source>
        <strain evidence="2 3">B856</strain>
    </source>
</reference>
<name>A0A448YWE7_9STRA</name>
<dbReference type="InterPro" id="IPR012341">
    <property type="entry name" value="6hp_glycosidase-like_sf"/>
</dbReference>
<feature type="region of interest" description="Disordered" evidence="1">
    <location>
        <begin position="683"/>
        <end position="704"/>
    </location>
</feature>
<feature type="compositionally biased region" description="Low complexity" evidence="1">
    <location>
        <begin position="498"/>
        <end position="520"/>
    </location>
</feature>
<dbReference type="PANTHER" id="PTHR12736">
    <property type="entry name" value="LANC-LIKE PROTEIN"/>
    <property type="match status" value="1"/>
</dbReference>
<dbReference type="OrthoDB" id="47631at2759"/>
<dbReference type="SMART" id="SM01260">
    <property type="entry name" value="LANC_like"/>
    <property type="match status" value="1"/>
</dbReference>